<reference evidence="1 2" key="1">
    <citation type="submission" date="2019-09" db="EMBL/GenBank/DDBJ databases">
        <authorList>
            <person name="Vacheron J."/>
            <person name="Dubost A."/>
            <person name="Prigent-Combaret C."/>
            <person name="Muller D."/>
        </authorList>
    </citation>
    <scope>NUCLEOTIDE SEQUENCE [LARGE SCALE GENOMIC DNA]</scope>
    <source>
        <strain evidence="1 2">JV497</strain>
    </source>
</reference>
<proteinExistence type="predicted"/>
<gene>
    <name evidence="1" type="ORF">F2A38_10640</name>
</gene>
<sequence length="169" mass="19272">MDTFENLSFFRGVSAKYAVDRPQILTPRADRRPKDSPKAFHKIADQWFERNFGIPYRSKGLFLTSQLVSASTYAATVDHVMRIIPLSDYRYCWSPKVKDLIFSAQRLATSSPQEIENHLDSLSYSETDLQAAYDMGNEVMLYCENYIAIPISLVTPPPEAKPQSIIITK</sequence>
<evidence type="ECO:0000313" key="2">
    <source>
        <dbReference type="Proteomes" id="UP000323924"/>
    </source>
</evidence>
<accession>A0AB34C6S9</accession>
<dbReference type="RefSeq" id="WP_150050205.1">
    <property type="nucleotide sequence ID" value="NZ_VWPC01000008.1"/>
</dbReference>
<dbReference type="AlphaFoldDB" id="A0AB34C6S9"/>
<dbReference type="Proteomes" id="UP000323924">
    <property type="component" value="Unassembled WGS sequence"/>
</dbReference>
<name>A0AB34C6S9_9PSED</name>
<protein>
    <submittedName>
        <fullName evidence="1">Uncharacterized protein</fullName>
    </submittedName>
</protein>
<organism evidence="1 2">
    <name type="scientific">Pseudomonas chlororaphis</name>
    <dbReference type="NCBI Taxonomy" id="587753"/>
    <lineage>
        <taxon>Bacteria</taxon>
        <taxon>Pseudomonadati</taxon>
        <taxon>Pseudomonadota</taxon>
        <taxon>Gammaproteobacteria</taxon>
        <taxon>Pseudomonadales</taxon>
        <taxon>Pseudomonadaceae</taxon>
        <taxon>Pseudomonas</taxon>
    </lineage>
</organism>
<comment type="caution">
    <text evidence="1">The sequence shown here is derived from an EMBL/GenBank/DDBJ whole genome shotgun (WGS) entry which is preliminary data.</text>
</comment>
<evidence type="ECO:0000313" key="1">
    <source>
        <dbReference type="EMBL" id="KAA5842656.1"/>
    </source>
</evidence>
<dbReference type="EMBL" id="VWPC01000008">
    <property type="protein sequence ID" value="KAA5842656.1"/>
    <property type="molecule type" value="Genomic_DNA"/>
</dbReference>